<evidence type="ECO:0000313" key="1">
    <source>
        <dbReference type="EMBL" id="AZN71691.1"/>
    </source>
</evidence>
<dbReference type="InterPro" id="IPR010321">
    <property type="entry name" value="DUF922"/>
</dbReference>
<dbReference type="Pfam" id="PF06037">
    <property type="entry name" value="DUF922"/>
    <property type="match status" value="1"/>
</dbReference>
<dbReference type="OrthoDB" id="7906163at2"/>
<dbReference type="RefSeq" id="WP_126010003.1">
    <property type="nucleotide sequence ID" value="NZ_CP032509.1"/>
</dbReference>
<evidence type="ECO:0000313" key="2">
    <source>
        <dbReference type="Proteomes" id="UP000268192"/>
    </source>
</evidence>
<accession>A0A3S9B4B3</accession>
<keyword evidence="2" id="KW-1185">Reference proteome</keyword>
<dbReference type="Proteomes" id="UP000268192">
    <property type="component" value="Chromosome"/>
</dbReference>
<sequence length="221" mass="23634">MTLLKRSLSLSGASRFAAARLKALGAALLAALATLALLPAPALARDWQPSERIETYAVTGATGIDLYRSIGDRAPSAGVGQAIAFTDFELLWSRDYRPQPDGSCILASARPSLTIIYRWPVAPSGLAPDVAASWARFIEGVEKHERVHGDHVIEMTEKIQAFSTGLSAPADADCNKVRAKLQEFLAGMAAERLARARAFDRDEMGNGGNVHQLILALVNGP</sequence>
<name>A0A3S9B4B3_9HYPH</name>
<organism evidence="1 2">
    <name type="scientific">Georhizobium profundi</name>
    <dbReference type="NCBI Taxonomy" id="2341112"/>
    <lineage>
        <taxon>Bacteria</taxon>
        <taxon>Pseudomonadati</taxon>
        <taxon>Pseudomonadota</taxon>
        <taxon>Alphaproteobacteria</taxon>
        <taxon>Hyphomicrobiales</taxon>
        <taxon>Rhizobiaceae</taxon>
        <taxon>Georhizobium</taxon>
    </lineage>
</organism>
<dbReference type="EMBL" id="CP032509">
    <property type="protein sequence ID" value="AZN71691.1"/>
    <property type="molecule type" value="Genomic_DNA"/>
</dbReference>
<reference evidence="1 2" key="1">
    <citation type="submission" date="2018-09" db="EMBL/GenBank/DDBJ databases">
        <title>Marinorhizobium profundi gen. nov., sp. nov., isolated from a deep-sea sediment sample from the New Britain Trench and proposal of Marinorhizobiaceae fam. nov. in the order Rhizobiales of the class Alphaproteobacteria.</title>
        <authorList>
            <person name="Cao J."/>
        </authorList>
    </citation>
    <scope>NUCLEOTIDE SEQUENCE [LARGE SCALE GENOMIC DNA]</scope>
    <source>
        <strain evidence="1 2">WS11</strain>
    </source>
</reference>
<dbReference type="PIRSF" id="PIRSF010521">
    <property type="entry name" value="DUF922_bac"/>
    <property type="match status" value="1"/>
</dbReference>
<proteinExistence type="predicted"/>
<gene>
    <name evidence="1" type="ORF">D5400_10730</name>
</gene>
<protein>
    <submittedName>
        <fullName evidence="1">DUF922 domain-containing protein</fullName>
    </submittedName>
</protein>
<dbReference type="AlphaFoldDB" id="A0A3S9B4B3"/>
<dbReference type="KEGG" id="abaw:D5400_10730"/>